<keyword evidence="1" id="KW-0479">Metal-binding</keyword>
<dbReference type="GO" id="GO:0046872">
    <property type="term" value="F:metal ion binding"/>
    <property type="evidence" value="ECO:0007669"/>
    <property type="project" value="UniProtKB-KW"/>
</dbReference>
<evidence type="ECO:0000313" key="5">
    <source>
        <dbReference type="Proteomes" id="UP001328107"/>
    </source>
</evidence>
<proteinExistence type="predicted"/>
<dbReference type="Pfam" id="PF00264">
    <property type="entry name" value="Tyrosinase"/>
    <property type="match status" value="1"/>
</dbReference>
<evidence type="ECO:0000256" key="2">
    <source>
        <dbReference type="SAM" id="SignalP"/>
    </source>
</evidence>
<feature type="chain" id="PRO_5042989887" description="Tyrosinase copper-binding domain-containing protein" evidence="2">
    <location>
        <begin position="21"/>
        <end position="459"/>
    </location>
</feature>
<feature type="non-terminal residue" evidence="4">
    <location>
        <position position="1"/>
    </location>
</feature>
<accession>A0AAN5CWJ5</accession>
<gene>
    <name evidence="4" type="ORF">PMAYCL1PPCAC_21669</name>
</gene>
<dbReference type="PANTHER" id="PTHR11474">
    <property type="entry name" value="TYROSINASE FAMILY MEMBER"/>
    <property type="match status" value="1"/>
</dbReference>
<evidence type="ECO:0000313" key="4">
    <source>
        <dbReference type="EMBL" id="GMR51474.1"/>
    </source>
</evidence>
<organism evidence="4 5">
    <name type="scientific">Pristionchus mayeri</name>
    <dbReference type="NCBI Taxonomy" id="1317129"/>
    <lineage>
        <taxon>Eukaryota</taxon>
        <taxon>Metazoa</taxon>
        <taxon>Ecdysozoa</taxon>
        <taxon>Nematoda</taxon>
        <taxon>Chromadorea</taxon>
        <taxon>Rhabditida</taxon>
        <taxon>Rhabditina</taxon>
        <taxon>Diplogasteromorpha</taxon>
        <taxon>Diplogasteroidea</taxon>
        <taxon>Neodiplogasteridae</taxon>
        <taxon>Pristionchus</taxon>
    </lineage>
</organism>
<dbReference type="Gene3D" id="1.10.1280.10">
    <property type="entry name" value="Di-copper center containing domain from catechol oxidase"/>
    <property type="match status" value="1"/>
</dbReference>
<dbReference type="InterPro" id="IPR008922">
    <property type="entry name" value="Di-copper_centre_dom_sf"/>
</dbReference>
<dbReference type="InterPro" id="IPR002227">
    <property type="entry name" value="Tyrosinase_Cu-bd"/>
</dbReference>
<dbReference type="EMBL" id="BTRK01000005">
    <property type="protein sequence ID" value="GMR51474.1"/>
    <property type="molecule type" value="Genomic_DNA"/>
</dbReference>
<evidence type="ECO:0000256" key="1">
    <source>
        <dbReference type="ARBA" id="ARBA00022723"/>
    </source>
</evidence>
<dbReference type="InterPro" id="IPR050316">
    <property type="entry name" value="Tyrosinase/Hemocyanin"/>
</dbReference>
<feature type="domain" description="Tyrosinase copper-binding" evidence="3">
    <location>
        <begin position="172"/>
        <end position="189"/>
    </location>
</feature>
<name>A0AAN5CWJ5_9BILA</name>
<feature type="signal peptide" evidence="2">
    <location>
        <begin position="1"/>
        <end position="20"/>
    </location>
</feature>
<dbReference type="PROSITE" id="PS00497">
    <property type="entry name" value="TYROSINASE_1"/>
    <property type="match status" value="1"/>
</dbReference>
<dbReference type="GO" id="GO:0016491">
    <property type="term" value="F:oxidoreductase activity"/>
    <property type="evidence" value="ECO:0007669"/>
    <property type="project" value="InterPro"/>
</dbReference>
<protein>
    <recommendedName>
        <fullName evidence="3">Tyrosinase copper-binding domain-containing protein</fullName>
    </recommendedName>
</protein>
<dbReference type="PRINTS" id="PR00092">
    <property type="entry name" value="TYROSINASE"/>
</dbReference>
<dbReference type="Proteomes" id="UP001328107">
    <property type="component" value="Unassembled WGS sequence"/>
</dbReference>
<evidence type="ECO:0000259" key="3">
    <source>
        <dbReference type="PROSITE" id="PS00497"/>
    </source>
</evidence>
<dbReference type="PANTHER" id="PTHR11474:SF50">
    <property type="entry name" value="TYROSINASE COPPER-BINDING DOMAIN-CONTAINING PROTEIN"/>
    <property type="match status" value="1"/>
</dbReference>
<keyword evidence="2" id="KW-0732">Signal</keyword>
<dbReference type="AlphaFoldDB" id="A0AAN5CWJ5"/>
<sequence length="459" mass="53231">RMRSLIDVLLLFLSSAFSLAFQDFFEYKLNGKEYIETVEQPWFRVHHMRHRKIPFHLKNLTSFGKHEPIPEWAQNKVEPYWTEIEKRIFPCVTRSCVCEYFRGSNATLSFEPFPSKNTCRLKDGNLLKPAIRKEIRMLTDEERMSIEKALNEIKRDGTYSRFGRVHKHNGVHSGPSFILWHREFLKRFELILRKHLPSPHTLGIPYWDSSLDSPLPEPKDSIMFTPTFLGTTDTNGHVITGPYANWTTMEGTPSITREVGADPQGEFFTQARIDFAIDQMNVNSVLAATLPLSTCLTHVLDDRLLEFSHDYVHYYIGGDMKPSWSSTNDIIFFLHHSMVDHIFELFRQHSQNRTQREKDYPKSDENCFPPVHNIDSVMRFLEPTTNRDGLSNAYTDNMYEFAPRPTCEKTRRDCGSKYLYCDVAHNSEPTCMSKIRSGGNCTGFEGMEVCFGSECMKGK</sequence>
<dbReference type="SUPFAM" id="SSF48056">
    <property type="entry name" value="Di-copper centre-containing domain"/>
    <property type="match status" value="1"/>
</dbReference>
<keyword evidence="5" id="KW-1185">Reference proteome</keyword>
<reference evidence="5" key="1">
    <citation type="submission" date="2022-10" db="EMBL/GenBank/DDBJ databases">
        <title>Genome assembly of Pristionchus species.</title>
        <authorList>
            <person name="Yoshida K."/>
            <person name="Sommer R.J."/>
        </authorList>
    </citation>
    <scope>NUCLEOTIDE SEQUENCE [LARGE SCALE GENOMIC DNA]</scope>
    <source>
        <strain evidence="5">RS5460</strain>
    </source>
</reference>
<comment type="caution">
    <text evidence="4">The sequence shown here is derived from an EMBL/GenBank/DDBJ whole genome shotgun (WGS) entry which is preliminary data.</text>
</comment>